<protein>
    <submittedName>
        <fullName evidence="1">Uncharacterized protein</fullName>
    </submittedName>
</protein>
<evidence type="ECO:0000313" key="1">
    <source>
        <dbReference type="EMBL" id="KAB8077311.1"/>
    </source>
</evidence>
<name>A0A5N5X9A0_9EURO</name>
<sequence>MDFEASKSNTNLESTAEWRRPKLQPACPFEETFGLSMQLLLLIGNASQQRVELDASGNINTFTGFETSLTNGASNLATFESLTYLGDKANLLLLLSCYTRLLGSLCSMLECFNRIIATSNKDSSDHAIRYIHSFLPRIQMGEVPLCANPRFDLAMVLNSAESTLIELNECIRKKLLVNTLKIPPADMPAMLMDCILEQTENTLLSEQGDSTKLTQSWQKTIRDISTTNIVEAISIHPPCLNQPKNVNHI</sequence>
<organism evidence="1 2">
    <name type="scientific">Aspergillus leporis</name>
    <dbReference type="NCBI Taxonomy" id="41062"/>
    <lineage>
        <taxon>Eukaryota</taxon>
        <taxon>Fungi</taxon>
        <taxon>Dikarya</taxon>
        <taxon>Ascomycota</taxon>
        <taxon>Pezizomycotina</taxon>
        <taxon>Eurotiomycetes</taxon>
        <taxon>Eurotiomycetidae</taxon>
        <taxon>Eurotiales</taxon>
        <taxon>Aspergillaceae</taxon>
        <taxon>Aspergillus</taxon>
        <taxon>Aspergillus subgen. Circumdati</taxon>
    </lineage>
</organism>
<keyword evidence="2" id="KW-1185">Reference proteome</keyword>
<dbReference type="OrthoDB" id="10399955at2759"/>
<dbReference type="Proteomes" id="UP000326565">
    <property type="component" value="Unassembled WGS sequence"/>
</dbReference>
<gene>
    <name evidence="1" type="ORF">BDV29DRAFT_62148</name>
</gene>
<reference evidence="1 2" key="1">
    <citation type="submission" date="2019-04" db="EMBL/GenBank/DDBJ databases">
        <title>Friends and foes A comparative genomics study of 23 Aspergillus species from section Flavi.</title>
        <authorList>
            <consortium name="DOE Joint Genome Institute"/>
            <person name="Kjaerbolling I."/>
            <person name="Vesth T."/>
            <person name="Frisvad J.C."/>
            <person name="Nybo J.L."/>
            <person name="Theobald S."/>
            <person name="Kildgaard S."/>
            <person name="Isbrandt T."/>
            <person name="Kuo A."/>
            <person name="Sato A."/>
            <person name="Lyhne E.K."/>
            <person name="Kogle M.E."/>
            <person name="Wiebenga A."/>
            <person name="Kun R.S."/>
            <person name="Lubbers R.J."/>
            <person name="Makela M.R."/>
            <person name="Barry K."/>
            <person name="Chovatia M."/>
            <person name="Clum A."/>
            <person name="Daum C."/>
            <person name="Haridas S."/>
            <person name="He G."/>
            <person name="LaButti K."/>
            <person name="Lipzen A."/>
            <person name="Mondo S."/>
            <person name="Riley R."/>
            <person name="Salamov A."/>
            <person name="Simmons B.A."/>
            <person name="Magnuson J.K."/>
            <person name="Henrissat B."/>
            <person name="Mortensen U.H."/>
            <person name="Larsen T.O."/>
            <person name="Devries R.P."/>
            <person name="Grigoriev I.V."/>
            <person name="Machida M."/>
            <person name="Baker S.E."/>
            <person name="Andersen M.R."/>
        </authorList>
    </citation>
    <scope>NUCLEOTIDE SEQUENCE [LARGE SCALE GENOMIC DNA]</scope>
    <source>
        <strain evidence="1 2">CBS 151.66</strain>
    </source>
</reference>
<dbReference type="EMBL" id="ML732170">
    <property type="protein sequence ID" value="KAB8077311.1"/>
    <property type="molecule type" value="Genomic_DNA"/>
</dbReference>
<accession>A0A5N5X9A0</accession>
<evidence type="ECO:0000313" key="2">
    <source>
        <dbReference type="Proteomes" id="UP000326565"/>
    </source>
</evidence>
<proteinExistence type="predicted"/>
<dbReference type="AlphaFoldDB" id="A0A5N5X9A0"/>